<sequence>MRARRGKRSEAFWPSIVMKKWLNIKPKVYDFSEDEVDTETESEDDACSLKDERVHIRVDHVRGTQGNQTISRSQISDTPSKGYHLRHRRGKSETLRAQYINTKDVRVTIGTWNVAGRVPYEDLDIDDWLCTQEPADIYIIGFQEVVPLNAGNVLGAESNRPIPKWEAIIRKTLNKSLEPESIHKSYSAPPSPVLRTSSVADVLADEIDNLQLEITGEEYANITNDCNFEREDLTKVIGIRKNLHLSRIYGVDHPGSLDWPEYSLDATPQVISSNSKLRRVFSSSARIGFNMAENPPSFSPQRFALNGSGLKRSHHSSGNLVSTWMEQQEDPEEVVDPLSDISDDFSEEEVDNFSEVPEEKLNNGANKDCAKSRRKYVRIVGKQMVGIYVSVWVRKRLRRHINNLNVSPVGVGLMGYMGNKGSVSVSMTLFQSRLCFVCSHLTSGQKDWAEQRRNSDVYEIIKRTRFSSVLDTDQPQTIPSHDQIFWFGDLNYRLNMVDEEVRKLVAQKRWDELLNSDQLSKEIRNGHVFKGWKEGVINFPPTYKYEINSDRYVGENPKEGEKRRSPAWCDRVLWLGKGIKQLSYQQSEIRLSDHRPVSSMFLVQVEVLDHRKLKRALNVSTAAVHPDIFLDEDGELEF</sequence>
<dbReference type="Proteomes" id="UP001164539">
    <property type="component" value="Chromosome 1"/>
</dbReference>
<comment type="caution">
    <text evidence="1">The sequence shown here is derived from an EMBL/GenBank/DDBJ whole genome shotgun (WGS) entry which is preliminary data.</text>
</comment>
<proteinExistence type="predicted"/>
<name>A0ACC1YYC5_MELAZ</name>
<dbReference type="EMBL" id="CM051394">
    <property type="protein sequence ID" value="KAJ4728751.1"/>
    <property type="molecule type" value="Genomic_DNA"/>
</dbReference>
<gene>
    <name evidence="1" type="ORF">OWV82_001637</name>
</gene>
<keyword evidence="2" id="KW-1185">Reference proteome</keyword>
<protein>
    <submittedName>
        <fullName evidence="1">Type I inositol polyphosphate 5-phosphatase</fullName>
    </submittedName>
</protein>
<organism evidence="1 2">
    <name type="scientific">Melia azedarach</name>
    <name type="common">Chinaberry tree</name>
    <dbReference type="NCBI Taxonomy" id="155640"/>
    <lineage>
        <taxon>Eukaryota</taxon>
        <taxon>Viridiplantae</taxon>
        <taxon>Streptophyta</taxon>
        <taxon>Embryophyta</taxon>
        <taxon>Tracheophyta</taxon>
        <taxon>Spermatophyta</taxon>
        <taxon>Magnoliopsida</taxon>
        <taxon>eudicotyledons</taxon>
        <taxon>Gunneridae</taxon>
        <taxon>Pentapetalae</taxon>
        <taxon>rosids</taxon>
        <taxon>malvids</taxon>
        <taxon>Sapindales</taxon>
        <taxon>Meliaceae</taxon>
        <taxon>Melia</taxon>
    </lineage>
</organism>
<evidence type="ECO:0000313" key="1">
    <source>
        <dbReference type="EMBL" id="KAJ4728751.1"/>
    </source>
</evidence>
<accession>A0ACC1YYC5</accession>
<reference evidence="1 2" key="1">
    <citation type="journal article" date="2023" name="Science">
        <title>Complex scaffold remodeling in plant triterpene biosynthesis.</title>
        <authorList>
            <person name="De La Pena R."/>
            <person name="Hodgson H."/>
            <person name="Liu J.C."/>
            <person name="Stephenson M.J."/>
            <person name="Martin A.C."/>
            <person name="Owen C."/>
            <person name="Harkess A."/>
            <person name="Leebens-Mack J."/>
            <person name="Jimenez L.E."/>
            <person name="Osbourn A."/>
            <person name="Sattely E.S."/>
        </authorList>
    </citation>
    <scope>NUCLEOTIDE SEQUENCE [LARGE SCALE GENOMIC DNA]</scope>
    <source>
        <strain evidence="2">cv. JPN11</strain>
        <tissue evidence="1">Leaf</tissue>
    </source>
</reference>
<evidence type="ECO:0000313" key="2">
    <source>
        <dbReference type="Proteomes" id="UP001164539"/>
    </source>
</evidence>